<proteinExistence type="predicted"/>
<dbReference type="AlphaFoldDB" id="A4V775"/>
<dbReference type="Proteomes" id="UP000002332">
    <property type="component" value="Plasmid pQBR103"/>
</dbReference>
<gene>
    <name evidence="1" type="ordered locus">pQBR0354</name>
</gene>
<reference evidence="1 2" key="1">
    <citation type="journal article" date="2007" name="ISME J.">
        <title>Sequence-based analysis of pQBR103; a representative of a unique, transfer-proficient mega plasmid resident in the microbial community of sugar beet.</title>
        <authorList>
            <person name="Tett A."/>
            <person name="Spiers A.J."/>
            <person name="Crossman L.C."/>
            <person name="Ager D."/>
            <person name="Ciric L."/>
            <person name="Dow J.M."/>
            <person name="Fry J.C."/>
            <person name="Harris D."/>
            <person name="Lilley A."/>
            <person name="Oliver A."/>
            <person name="Parkhill J."/>
            <person name="Quail M.A."/>
            <person name="Rainey P.B."/>
            <person name="Saunders N.J."/>
            <person name="Seeger K."/>
            <person name="Snyder L.A.S."/>
            <person name="Squares R."/>
            <person name="Thomas C.M."/>
            <person name="Turner S.L."/>
            <person name="Zhang X.-X."/>
            <person name="Field D."/>
            <person name="Bailey M.J."/>
        </authorList>
    </citation>
    <scope>NUCLEOTIDE SEQUENCE [LARGE SCALE GENOMIC DNA]</scope>
    <source>
        <strain evidence="1 2">SBW25</strain>
    </source>
</reference>
<dbReference type="EMBL" id="AM235768">
    <property type="protein sequence ID" value="CAM96386.1"/>
    <property type="molecule type" value="Genomic_DNA"/>
</dbReference>
<evidence type="ECO:0000313" key="2">
    <source>
        <dbReference type="Proteomes" id="UP000002332"/>
    </source>
</evidence>
<sequence>MQLRCSALSTRKSTTPFWVCTGISKPQDASAPNPRYELMRSPTLNKARLPWRRVALSAMMIALPAYATAKTLEVQNLKPITSGMNGIVVLKVVGSASACTYMGKLVQIAAGQPNERWVVKADQRVCLKSARGDMTMAKVEALAPINTFPIPKESNLTLYVRE</sequence>
<evidence type="ECO:0000313" key="1">
    <source>
        <dbReference type="EMBL" id="CAM96386.1"/>
    </source>
</evidence>
<name>A4V775_PSEFS</name>
<protein>
    <submittedName>
        <fullName evidence="1">Uncharacterized protein</fullName>
    </submittedName>
</protein>
<geneLocation type="plasmid" evidence="1 2">
    <name>pQBR103</name>
</geneLocation>
<organism evidence="1 2">
    <name type="scientific">Pseudomonas fluorescens (strain SBW25)</name>
    <dbReference type="NCBI Taxonomy" id="216595"/>
    <lineage>
        <taxon>Bacteria</taxon>
        <taxon>Pseudomonadati</taxon>
        <taxon>Pseudomonadota</taxon>
        <taxon>Gammaproteobacteria</taxon>
        <taxon>Pseudomonadales</taxon>
        <taxon>Pseudomonadaceae</taxon>
        <taxon>Pseudomonas</taxon>
    </lineage>
</organism>
<keyword evidence="1" id="KW-0614">Plasmid</keyword>
<accession>A4V775</accession>